<keyword evidence="2" id="KW-0540">Nuclease</keyword>
<dbReference type="AlphaFoldDB" id="A0A1J5SV15"/>
<dbReference type="InterPro" id="IPR003761">
    <property type="entry name" value="Exonuc_VII_S"/>
</dbReference>
<dbReference type="GO" id="GO:0005829">
    <property type="term" value="C:cytosol"/>
    <property type="evidence" value="ECO:0007669"/>
    <property type="project" value="TreeGrafter"/>
</dbReference>
<dbReference type="SUPFAM" id="SSF116842">
    <property type="entry name" value="XseB-like"/>
    <property type="match status" value="1"/>
</dbReference>
<accession>A0A1J5SV15</accession>
<gene>
    <name evidence="4" type="primary">xseB_6</name>
    <name evidence="4" type="ORF">GALL_140590</name>
</gene>
<dbReference type="NCBIfam" id="TIGR01280">
    <property type="entry name" value="xseB"/>
    <property type="match status" value="1"/>
</dbReference>
<evidence type="ECO:0000256" key="1">
    <source>
        <dbReference type="ARBA" id="ARBA00022490"/>
    </source>
</evidence>
<dbReference type="PIRSF" id="PIRSF006488">
    <property type="entry name" value="Exonuc_VII_S"/>
    <property type="match status" value="1"/>
</dbReference>
<dbReference type="PANTHER" id="PTHR34137:SF1">
    <property type="entry name" value="EXODEOXYRIBONUCLEASE 7 SMALL SUBUNIT"/>
    <property type="match status" value="1"/>
</dbReference>
<dbReference type="InterPro" id="IPR037004">
    <property type="entry name" value="Exonuc_VII_ssu_sf"/>
</dbReference>
<keyword evidence="1" id="KW-0963">Cytoplasm</keyword>
<proteinExistence type="inferred from homology"/>
<reference evidence="4" key="1">
    <citation type="submission" date="2016-10" db="EMBL/GenBank/DDBJ databases">
        <title>Sequence of Gallionella enrichment culture.</title>
        <authorList>
            <person name="Poehlein A."/>
            <person name="Muehling M."/>
            <person name="Daniel R."/>
        </authorList>
    </citation>
    <scope>NUCLEOTIDE SEQUENCE</scope>
</reference>
<dbReference type="GO" id="GO:0009318">
    <property type="term" value="C:exodeoxyribonuclease VII complex"/>
    <property type="evidence" value="ECO:0007669"/>
    <property type="project" value="InterPro"/>
</dbReference>
<dbReference type="EC" id="3.1.11.6" evidence="4"/>
<dbReference type="Pfam" id="PF02609">
    <property type="entry name" value="Exonuc_VII_S"/>
    <property type="match status" value="1"/>
</dbReference>
<name>A0A1J5SV15_9ZZZZ</name>
<dbReference type="Gene3D" id="1.10.287.1040">
    <property type="entry name" value="Exonuclease VII, small subunit"/>
    <property type="match status" value="1"/>
</dbReference>
<evidence type="ECO:0000313" key="4">
    <source>
        <dbReference type="EMBL" id="OIR03878.1"/>
    </source>
</evidence>
<evidence type="ECO:0000256" key="3">
    <source>
        <dbReference type="ARBA" id="ARBA00022801"/>
    </source>
</evidence>
<sequence length="80" mass="8324">MGKTTPPPASFEAALAELEAIVREMEAGALPLEQSLAAFERGTALLKHCQDALGAAEQKLQTLEAGQLSDFASGAPAEKE</sequence>
<protein>
    <submittedName>
        <fullName evidence="4">Exodeoxyribonuclease 7 small subunit</fullName>
        <ecNumber evidence="4">3.1.11.6</ecNumber>
    </submittedName>
</protein>
<evidence type="ECO:0000256" key="2">
    <source>
        <dbReference type="ARBA" id="ARBA00022722"/>
    </source>
</evidence>
<comment type="caution">
    <text evidence="4">The sequence shown here is derived from an EMBL/GenBank/DDBJ whole genome shotgun (WGS) entry which is preliminary data.</text>
</comment>
<dbReference type="GO" id="GO:0006308">
    <property type="term" value="P:DNA catabolic process"/>
    <property type="evidence" value="ECO:0007669"/>
    <property type="project" value="InterPro"/>
</dbReference>
<dbReference type="GO" id="GO:0008855">
    <property type="term" value="F:exodeoxyribonuclease VII activity"/>
    <property type="evidence" value="ECO:0007669"/>
    <property type="project" value="UniProtKB-EC"/>
</dbReference>
<dbReference type="EMBL" id="MLJW01000062">
    <property type="protein sequence ID" value="OIR03878.1"/>
    <property type="molecule type" value="Genomic_DNA"/>
</dbReference>
<dbReference type="HAMAP" id="MF_00337">
    <property type="entry name" value="Exonuc_7_S"/>
    <property type="match status" value="1"/>
</dbReference>
<dbReference type="PANTHER" id="PTHR34137">
    <property type="entry name" value="EXODEOXYRIBONUCLEASE 7 SMALL SUBUNIT"/>
    <property type="match status" value="1"/>
</dbReference>
<dbReference type="NCBIfam" id="NF002140">
    <property type="entry name" value="PRK00977.1-4"/>
    <property type="match status" value="1"/>
</dbReference>
<organism evidence="4">
    <name type="scientific">mine drainage metagenome</name>
    <dbReference type="NCBI Taxonomy" id="410659"/>
    <lineage>
        <taxon>unclassified sequences</taxon>
        <taxon>metagenomes</taxon>
        <taxon>ecological metagenomes</taxon>
    </lineage>
</organism>
<keyword evidence="3 4" id="KW-0378">Hydrolase</keyword>